<sequence length="77" mass="8611">MKAIISTKTSKHSTGNWLNIITSNILNVRPQLNTGNSISTINNNGLPVITKGQTDFIKGKLMLAYLYAIEILYIIYR</sequence>
<reference evidence="2" key="1">
    <citation type="journal article" date="2019" name="Int. J. Syst. Evol. Microbiol.">
        <title>The Global Catalogue of Microorganisms (GCM) 10K type strain sequencing project: providing services to taxonomists for standard genome sequencing and annotation.</title>
        <authorList>
            <consortium name="The Broad Institute Genomics Platform"/>
            <consortium name="The Broad Institute Genome Sequencing Center for Infectious Disease"/>
            <person name="Wu L."/>
            <person name="Ma J."/>
        </authorList>
    </citation>
    <scope>NUCLEOTIDE SEQUENCE [LARGE SCALE GENOMIC DNA]</scope>
    <source>
        <strain evidence="2">JCM 17705</strain>
    </source>
</reference>
<accession>A0ABP8G0B3</accession>
<protein>
    <submittedName>
        <fullName evidence="1">Uncharacterized protein</fullName>
    </submittedName>
</protein>
<evidence type="ECO:0000313" key="1">
    <source>
        <dbReference type="EMBL" id="GAA4314711.1"/>
    </source>
</evidence>
<gene>
    <name evidence="1" type="ORF">GCM10023149_10930</name>
</gene>
<dbReference type="Proteomes" id="UP001500582">
    <property type="component" value="Unassembled WGS sequence"/>
</dbReference>
<dbReference type="EMBL" id="BAABFT010000002">
    <property type="protein sequence ID" value="GAA4314711.1"/>
    <property type="molecule type" value="Genomic_DNA"/>
</dbReference>
<comment type="caution">
    <text evidence="1">The sequence shown here is derived from an EMBL/GenBank/DDBJ whole genome shotgun (WGS) entry which is preliminary data.</text>
</comment>
<evidence type="ECO:0000313" key="2">
    <source>
        <dbReference type="Proteomes" id="UP001500582"/>
    </source>
</evidence>
<proteinExistence type="predicted"/>
<name>A0ABP8G0B3_9SPHI</name>
<keyword evidence="2" id="KW-1185">Reference proteome</keyword>
<organism evidence="1 2">
    <name type="scientific">Mucilaginibacter gynuensis</name>
    <dbReference type="NCBI Taxonomy" id="1302236"/>
    <lineage>
        <taxon>Bacteria</taxon>
        <taxon>Pseudomonadati</taxon>
        <taxon>Bacteroidota</taxon>
        <taxon>Sphingobacteriia</taxon>
        <taxon>Sphingobacteriales</taxon>
        <taxon>Sphingobacteriaceae</taxon>
        <taxon>Mucilaginibacter</taxon>
    </lineage>
</organism>
<dbReference type="RefSeq" id="WP_345209998.1">
    <property type="nucleotide sequence ID" value="NZ_BAABFT010000002.1"/>
</dbReference>